<name>G9ZK63_9LACO</name>
<keyword evidence="2" id="KW-1185">Reference proteome</keyword>
<protein>
    <submittedName>
        <fullName evidence="1">Uncharacterized protein</fullName>
    </submittedName>
</protein>
<dbReference type="Proteomes" id="UP000004625">
    <property type="component" value="Unassembled WGS sequence"/>
</dbReference>
<comment type="caution">
    <text evidence="1">The sequence shown here is derived from an EMBL/GenBank/DDBJ whole genome shotgun (WGS) entry which is preliminary data.</text>
</comment>
<evidence type="ECO:0000313" key="2">
    <source>
        <dbReference type="Proteomes" id="UP000004625"/>
    </source>
</evidence>
<dbReference type="EMBL" id="AGEY01000008">
    <property type="protein sequence ID" value="EHM01486.1"/>
    <property type="molecule type" value="Genomic_DNA"/>
</dbReference>
<evidence type="ECO:0000313" key="1">
    <source>
        <dbReference type="EMBL" id="EHM01486.1"/>
    </source>
</evidence>
<accession>G9ZK63</accession>
<dbReference type="HOGENOM" id="CLU_3185178_0_0_9"/>
<organism evidence="1 2">
    <name type="scientific">Lentilactobacillus parafarraginis F0439</name>
    <dbReference type="NCBI Taxonomy" id="797515"/>
    <lineage>
        <taxon>Bacteria</taxon>
        <taxon>Bacillati</taxon>
        <taxon>Bacillota</taxon>
        <taxon>Bacilli</taxon>
        <taxon>Lactobacillales</taxon>
        <taxon>Lactobacillaceae</taxon>
        <taxon>Lentilactobacillus</taxon>
    </lineage>
</organism>
<gene>
    <name evidence="1" type="ORF">HMPREF9103_00111</name>
</gene>
<sequence length="46" mass="5547">MNYSAMNDRVVHLLIKQRHDKTKSKSPYVNKKVTVNQKFNYHDQNK</sequence>
<proteinExistence type="predicted"/>
<dbReference type="AlphaFoldDB" id="G9ZK63"/>
<dbReference type="PATRIC" id="fig|797515.3.peg.98"/>
<reference evidence="1 2" key="1">
    <citation type="submission" date="2011-09" db="EMBL/GenBank/DDBJ databases">
        <authorList>
            <person name="Weinstock G."/>
            <person name="Sodergren E."/>
            <person name="Clifton S."/>
            <person name="Fulton L."/>
            <person name="Fulton B."/>
            <person name="Courtney L."/>
            <person name="Fronick C."/>
            <person name="Harrison M."/>
            <person name="Strong C."/>
            <person name="Farmer C."/>
            <person name="Delahaunty K."/>
            <person name="Markovic C."/>
            <person name="Hall O."/>
            <person name="Minx P."/>
            <person name="Tomlinson C."/>
            <person name="Mitreva M."/>
            <person name="Hou S."/>
            <person name="Chen J."/>
            <person name="Wollam A."/>
            <person name="Pepin K.H."/>
            <person name="Johnson M."/>
            <person name="Bhonagiri V."/>
            <person name="Zhang X."/>
            <person name="Suruliraj S."/>
            <person name="Warren W."/>
            <person name="Chinwalla A."/>
            <person name="Mardis E.R."/>
            <person name="Wilson R.K."/>
        </authorList>
    </citation>
    <scope>NUCLEOTIDE SEQUENCE [LARGE SCALE GENOMIC DNA]</scope>
    <source>
        <strain evidence="1 2">F0439</strain>
    </source>
</reference>